<name>A0A521AK93_9RHOB</name>
<evidence type="ECO:0000256" key="11">
    <source>
        <dbReference type="ARBA" id="ARBA00022884"/>
    </source>
</evidence>
<comment type="subunit">
    <text evidence="7">Monomer.</text>
</comment>
<dbReference type="InterPro" id="IPR000573">
    <property type="entry name" value="AconitaseA/IPMdHydase_ssu_swvl"/>
</dbReference>
<comment type="pathway">
    <text evidence="4">Carbohydrate metabolism; tricarboxylic acid cycle; isocitrate from oxaloacetate: step 2/2.</text>
</comment>
<evidence type="ECO:0000256" key="5">
    <source>
        <dbReference type="ARBA" id="ARBA00005026"/>
    </source>
</evidence>
<dbReference type="FunFam" id="3.20.19.10:FF:000001">
    <property type="entry name" value="Aconitate hydratase"/>
    <property type="match status" value="1"/>
</dbReference>
<evidence type="ECO:0000256" key="15">
    <source>
        <dbReference type="ARBA" id="ARBA00023501"/>
    </source>
</evidence>
<keyword evidence="8 16" id="KW-0004">4Fe-4S</keyword>
<evidence type="ECO:0000256" key="9">
    <source>
        <dbReference type="ARBA" id="ARBA00022532"/>
    </source>
</evidence>
<dbReference type="SUPFAM" id="SSF53732">
    <property type="entry name" value="Aconitase iron-sulfur domain"/>
    <property type="match status" value="1"/>
</dbReference>
<dbReference type="InterPro" id="IPR015928">
    <property type="entry name" value="Aconitase/3IPM_dehydase_swvl"/>
</dbReference>
<evidence type="ECO:0000256" key="2">
    <source>
        <dbReference type="ARBA" id="ARBA00001966"/>
    </source>
</evidence>
<evidence type="ECO:0000256" key="1">
    <source>
        <dbReference type="ARBA" id="ARBA00000118"/>
    </source>
</evidence>
<protein>
    <recommendedName>
        <fullName evidence="16">Aconitate hydratase</fullName>
        <shortName evidence="16">Aconitase</shortName>
        <ecNumber evidence="16">4.2.1.3</ecNumber>
    </recommendedName>
</protein>
<dbReference type="InterPro" id="IPR018136">
    <property type="entry name" value="Aconitase_4Fe-4S_BS"/>
</dbReference>
<evidence type="ECO:0000256" key="8">
    <source>
        <dbReference type="ARBA" id="ARBA00022485"/>
    </source>
</evidence>
<dbReference type="GO" id="GO:0046872">
    <property type="term" value="F:metal ion binding"/>
    <property type="evidence" value="ECO:0007669"/>
    <property type="project" value="UniProtKB-KW"/>
</dbReference>
<keyword evidence="10" id="KW-0479">Metal-binding</keyword>
<evidence type="ECO:0000256" key="7">
    <source>
        <dbReference type="ARBA" id="ARBA00011245"/>
    </source>
</evidence>
<comment type="catalytic activity">
    <reaction evidence="1">
        <text>(2S,3R)-3-hydroxybutane-1,2,3-tricarboxylate = 2-methyl-cis-aconitate + H2O</text>
        <dbReference type="Rhea" id="RHEA:17941"/>
        <dbReference type="ChEBI" id="CHEBI:15377"/>
        <dbReference type="ChEBI" id="CHEBI:57429"/>
        <dbReference type="ChEBI" id="CHEBI:57872"/>
        <dbReference type="EC" id="4.2.1.99"/>
    </reaction>
</comment>
<sequence length="896" mass="97236">MPIKVGQDTAKTRRSLSVNGKSISYYSIPAAQEAGLGDFSKLPAALKVVLENMLRFEDDGFSVSVDDIKAFAEWGAKGGKNPREIAYRPARVLMQDFTGVPAVVDLAAMRDGIKALGGDAQKINPLNPVDLVIDHSVMIDEFGNPRAFQMNVDREYERNMERYQFLKWGQGAFNNFRVVPPGTGICHQVNLEYLAQTVWTDTDQDGNEVAYPDTLVGTDSHTTMVNGMAVLGWGVGGIEAEAAMLGQPISMLIPEVVGFELTGDLVEGTTGTDLVLKVVEMLRAKGVVGKFVEFFGEGLDRLPLADRATIANMAPEYGATCGFFPIDGETLRYLRNTGRDEDRIALVEAYAKENGFWRDADYAPIYTDTLSLDMRTIVPAISGPKRPQDYVALTGAKAAFTREMAETFKRPMGKEVAVKGEDYTLESGKVVIASITSCTNTSNPYVMIGAGLVARKAAALGLNRQPWVKTSLAPGSQVVSAYLEAAGLQEDLDKIGFNLVGYGCTTCIGNSGPIQKELSEAIAEGDLVATSVLSGNRNFEGRISPDVRANYLASPPLVVVYALAGTMDIDLTSEPIGQDKDGNDVFMKDIWPTQQEVAELVEQTVTREAFLSKYADVFKGDEKWQAVDTTDAETYDWPPTSTYIQNPPYFQGMGTEPGTISNIEDAKVLAILGDMVTTDHISPAGSFATTTPAGKYLTDRQVQPREFNSYGSRRGNHEVMMRGTFANIRIKNEMLDAVEGGYTKGPDGEQTSIYDASMAYQEQGTPLVVFGGEQYGAGSSRDWAAKGTALLGVKAVIAESFERIHRSNLVGMGVVPFEFTGGDSRKTLGLKGDETVSIHGLDTIQPLQEVPCTITYGDGSEKTITLKCRIDTAPEIEYIENGGVLHYVLRNLAKTD</sequence>
<keyword evidence="9" id="KW-0816">Tricarboxylic acid cycle</keyword>
<dbReference type="PANTHER" id="PTHR11670">
    <property type="entry name" value="ACONITASE/IRON-RESPONSIVE ELEMENT FAMILY MEMBER"/>
    <property type="match status" value="1"/>
</dbReference>
<keyword evidence="12 16" id="KW-0408">Iron</keyword>
<evidence type="ECO:0000256" key="14">
    <source>
        <dbReference type="ARBA" id="ARBA00023239"/>
    </source>
</evidence>
<comment type="function">
    <text evidence="16">Catalyzes the isomerization of citrate to isocitrate via cis-aconitate.</text>
</comment>
<comment type="function">
    <text evidence="3">Involved in the catabolism of short chain fatty acids (SCFA) via the tricarboxylic acid (TCA)(acetyl degradation route) and probably the 2-methylcitrate cycle I (propionate degradation route). Catalyzes the reversible isomerization of citrate to isocitrate via cis-aconitate. Could catalyze the hydration of 2-methyl-cis-aconitate to yield (2R,3S)-2-methylisocitrate. The apo form of AcnA functions as a RNA-binding regulatory protein.</text>
</comment>
<evidence type="ECO:0000256" key="13">
    <source>
        <dbReference type="ARBA" id="ARBA00023014"/>
    </source>
</evidence>
<keyword evidence="13 16" id="KW-0411">Iron-sulfur</keyword>
<accession>A0A521AK93</accession>
<dbReference type="AlphaFoldDB" id="A0A521AK93"/>
<dbReference type="InterPro" id="IPR015931">
    <property type="entry name" value="Acnase/IPM_dHydase_lsu_aba_1/3"/>
</dbReference>
<dbReference type="GO" id="GO:0051539">
    <property type="term" value="F:4 iron, 4 sulfur cluster binding"/>
    <property type="evidence" value="ECO:0007669"/>
    <property type="project" value="UniProtKB-KW"/>
</dbReference>
<dbReference type="UniPathway" id="UPA00223">
    <property type="reaction ID" value="UER00718"/>
</dbReference>
<keyword evidence="20" id="KW-1185">Reference proteome</keyword>
<reference evidence="19 20" key="1">
    <citation type="submission" date="2017-05" db="EMBL/GenBank/DDBJ databases">
        <authorList>
            <person name="Varghese N."/>
            <person name="Submissions S."/>
        </authorList>
    </citation>
    <scope>NUCLEOTIDE SEQUENCE [LARGE SCALE GENOMIC DNA]</scope>
    <source>
        <strain evidence="19 20">DSM 28009</strain>
    </source>
</reference>
<dbReference type="Gene3D" id="3.20.19.10">
    <property type="entry name" value="Aconitase, domain 4"/>
    <property type="match status" value="1"/>
</dbReference>
<dbReference type="InterPro" id="IPR001030">
    <property type="entry name" value="Acoase/IPM_deHydtase_lsu_aba"/>
</dbReference>
<keyword evidence="11" id="KW-0694">RNA-binding</keyword>
<evidence type="ECO:0000313" key="20">
    <source>
        <dbReference type="Proteomes" id="UP000319555"/>
    </source>
</evidence>
<evidence type="ECO:0000313" key="19">
    <source>
        <dbReference type="EMBL" id="SMO35226.1"/>
    </source>
</evidence>
<proteinExistence type="inferred from homology"/>
<evidence type="ECO:0000256" key="12">
    <source>
        <dbReference type="ARBA" id="ARBA00023004"/>
    </source>
</evidence>
<dbReference type="SUPFAM" id="SSF52016">
    <property type="entry name" value="LeuD/IlvD-like"/>
    <property type="match status" value="1"/>
</dbReference>
<dbReference type="FunFam" id="3.30.499.10:FF:000002">
    <property type="entry name" value="Aconitate hydratase"/>
    <property type="match status" value="1"/>
</dbReference>
<comment type="pathway">
    <text evidence="5">Organic acid metabolism; propanoate degradation.</text>
</comment>
<feature type="domain" description="Aconitase A/isopropylmalate dehydratase small subunit swivel" evidence="18">
    <location>
        <begin position="695"/>
        <end position="820"/>
    </location>
</feature>
<feature type="domain" description="Aconitase/3-isopropylmalate dehydratase large subunit alpha/beta/alpha" evidence="17">
    <location>
        <begin position="83"/>
        <end position="565"/>
    </location>
</feature>
<evidence type="ECO:0000256" key="16">
    <source>
        <dbReference type="RuleBase" id="RU361275"/>
    </source>
</evidence>
<evidence type="ECO:0000256" key="10">
    <source>
        <dbReference type="ARBA" id="ARBA00022723"/>
    </source>
</evidence>
<dbReference type="InterPro" id="IPR036008">
    <property type="entry name" value="Aconitase_4Fe-4S_dom"/>
</dbReference>
<dbReference type="CDD" id="cd01580">
    <property type="entry name" value="AcnA_IRP_Swivel"/>
    <property type="match status" value="1"/>
</dbReference>
<dbReference type="RefSeq" id="WP_142633096.1">
    <property type="nucleotide sequence ID" value="NZ_FXTE01000001.1"/>
</dbReference>
<dbReference type="Pfam" id="PF00694">
    <property type="entry name" value="Aconitase_C"/>
    <property type="match status" value="1"/>
</dbReference>
<dbReference type="InterPro" id="IPR044137">
    <property type="entry name" value="AcnA_IRP_Swivel"/>
</dbReference>
<organism evidence="19 20">
    <name type="scientific">Ruegeria faecimaris</name>
    <dbReference type="NCBI Taxonomy" id="686389"/>
    <lineage>
        <taxon>Bacteria</taxon>
        <taxon>Pseudomonadati</taxon>
        <taxon>Pseudomonadota</taxon>
        <taxon>Alphaproteobacteria</taxon>
        <taxon>Rhodobacterales</taxon>
        <taxon>Roseobacteraceae</taxon>
        <taxon>Ruegeria</taxon>
    </lineage>
</organism>
<comment type="cofactor">
    <cofactor evidence="2">
        <name>[4Fe-4S] cluster</name>
        <dbReference type="ChEBI" id="CHEBI:49883"/>
    </cofactor>
</comment>
<comment type="similarity">
    <text evidence="6 16">Belongs to the aconitase/IPM isomerase family.</text>
</comment>
<dbReference type="OrthoDB" id="9764318at2"/>
<dbReference type="GO" id="GO:0006099">
    <property type="term" value="P:tricarboxylic acid cycle"/>
    <property type="evidence" value="ECO:0007669"/>
    <property type="project" value="UniProtKB-UniPathway"/>
</dbReference>
<gene>
    <name evidence="19" type="ORF">SAMN06265380_101181</name>
</gene>
<dbReference type="GO" id="GO:0047456">
    <property type="term" value="F:2-methylisocitrate dehydratase activity"/>
    <property type="evidence" value="ECO:0007669"/>
    <property type="project" value="UniProtKB-EC"/>
</dbReference>
<dbReference type="Gene3D" id="6.10.190.10">
    <property type="match status" value="1"/>
</dbReference>
<comment type="catalytic activity">
    <reaction evidence="15 16">
        <text>citrate = D-threo-isocitrate</text>
        <dbReference type="Rhea" id="RHEA:10336"/>
        <dbReference type="ChEBI" id="CHEBI:15562"/>
        <dbReference type="ChEBI" id="CHEBI:16947"/>
        <dbReference type="EC" id="4.2.1.3"/>
    </reaction>
</comment>
<dbReference type="Proteomes" id="UP000319555">
    <property type="component" value="Unassembled WGS sequence"/>
</dbReference>
<dbReference type="NCBIfam" id="NF009520">
    <property type="entry name" value="PRK12881.1"/>
    <property type="match status" value="1"/>
</dbReference>
<dbReference type="Pfam" id="PF00330">
    <property type="entry name" value="Aconitase"/>
    <property type="match status" value="1"/>
</dbReference>
<dbReference type="NCBIfam" id="TIGR01341">
    <property type="entry name" value="aconitase_1"/>
    <property type="match status" value="1"/>
</dbReference>
<evidence type="ECO:0000259" key="18">
    <source>
        <dbReference type="Pfam" id="PF00694"/>
    </source>
</evidence>
<dbReference type="PRINTS" id="PR00415">
    <property type="entry name" value="ACONITASE"/>
</dbReference>
<evidence type="ECO:0000259" key="17">
    <source>
        <dbReference type="Pfam" id="PF00330"/>
    </source>
</evidence>
<dbReference type="EMBL" id="FXTE01000001">
    <property type="protein sequence ID" value="SMO35226.1"/>
    <property type="molecule type" value="Genomic_DNA"/>
</dbReference>
<dbReference type="Gene3D" id="3.30.499.10">
    <property type="entry name" value="Aconitase, domain 3"/>
    <property type="match status" value="2"/>
</dbReference>
<evidence type="ECO:0000256" key="3">
    <source>
        <dbReference type="ARBA" id="ARBA00002737"/>
    </source>
</evidence>
<dbReference type="NCBIfam" id="NF006757">
    <property type="entry name" value="PRK09277.1"/>
    <property type="match status" value="1"/>
</dbReference>
<dbReference type="GO" id="GO:0003723">
    <property type="term" value="F:RNA binding"/>
    <property type="evidence" value="ECO:0007669"/>
    <property type="project" value="UniProtKB-KW"/>
</dbReference>
<dbReference type="PROSITE" id="PS00450">
    <property type="entry name" value="ACONITASE_1"/>
    <property type="match status" value="1"/>
</dbReference>
<dbReference type="InterPro" id="IPR006249">
    <property type="entry name" value="Aconitase/IRP2"/>
</dbReference>
<dbReference type="FunFam" id="3.30.499.10:FF:000020">
    <property type="entry name" value="Aconitate hydratase A"/>
    <property type="match status" value="1"/>
</dbReference>
<dbReference type="EC" id="4.2.1.3" evidence="16"/>
<dbReference type="CDD" id="cd01586">
    <property type="entry name" value="AcnA_IRP"/>
    <property type="match status" value="1"/>
</dbReference>
<dbReference type="PROSITE" id="PS01244">
    <property type="entry name" value="ACONITASE_2"/>
    <property type="match status" value="1"/>
</dbReference>
<evidence type="ECO:0000256" key="4">
    <source>
        <dbReference type="ARBA" id="ARBA00004717"/>
    </source>
</evidence>
<dbReference type="GO" id="GO:0003994">
    <property type="term" value="F:aconitate hydratase activity"/>
    <property type="evidence" value="ECO:0007669"/>
    <property type="project" value="UniProtKB-EC"/>
</dbReference>
<keyword evidence="14 16" id="KW-0456">Lyase</keyword>
<evidence type="ECO:0000256" key="6">
    <source>
        <dbReference type="ARBA" id="ARBA00007185"/>
    </source>
</evidence>